<evidence type="ECO:0000259" key="6">
    <source>
        <dbReference type="Pfam" id="PF02656"/>
    </source>
</evidence>
<evidence type="ECO:0000313" key="8">
    <source>
        <dbReference type="Proteomes" id="UP000003919"/>
    </source>
</evidence>
<comment type="subcellular location">
    <subcellularLocation>
        <location evidence="1">Endomembrane system</location>
        <topology evidence="1">Multi-pass membrane protein</topology>
    </subcellularLocation>
</comment>
<evidence type="ECO:0000256" key="2">
    <source>
        <dbReference type="ARBA" id="ARBA00022692"/>
    </source>
</evidence>
<reference evidence="7 8" key="1">
    <citation type="journal article" date="2011" name="J. Bacteriol.">
        <title>Complete genome sequence of Algoriphagus sp. PR1, bacterial prey of a colony-forming choanoflagellate.</title>
        <authorList>
            <person name="Alegado R.A."/>
            <person name="Ferriera S."/>
            <person name="Nusbaum C."/>
            <person name="Young S.K."/>
            <person name="Zeng Q."/>
            <person name="Imamovic A."/>
            <person name="Fairclough S.R."/>
            <person name="King N."/>
        </authorList>
    </citation>
    <scope>NUCLEOTIDE SEQUENCE [LARGE SCALE GENOMIC DNA]</scope>
    <source>
        <strain evidence="7 8">PR1</strain>
    </source>
</reference>
<dbReference type="HOGENOM" id="CLU_157066_0_0_10"/>
<accession>A3HRY1</accession>
<dbReference type="Proteomes" id="UP000003919">
    <property type="component" value="Unassembled WGS sequence"/>
</dbReference>
<evidence type="ECO:0000256" key="3">
    <source>
        <dbReference type="ARBA" id="ARBA00022989"/>
    </source>
</evidence>
<dbReference type="Pfam" id="PF02656">
    <property type="entry name" value="DUF202"/>
    <property type="match status" value="1"/>
</dbReference>
<gene>
    <name evidence="7" type="ORF">ALPR1_10300</name>
</gene>
<dbReference type="EMBL" id="AAXU02000001">
    <property type="protein sequence ID" value="EAZ82599.1"/>
    <property type="molecule type" value="Genomic_DNA"/>
</dbReference>
<keyword evidence="3 5" id="KW-1133">Transmembrane helix</keyword>
<evidence type="ECO:0000256" key="5">
    <source>
        <dbReference type="SAM" id="Phobius"/>
    </source>
</evidence>
<organism evidence="7 8">
    <name type="scientific">Algoriphagus machipongonensis</name>
    <dbReference type="NCBI Taxonomy" id="388413"/>
    <lineage>
        <taxon>Bacteria</taxon>
        <taxon>Pseudomonadati</taxon>
        <taxon>Bacteroidota</taxon>
        <taxon>Cytophagia</taxon>
        <taxon>Cytophagales</taxon>
        <taxon>Cyclobacteriaceae</taxon>
        <taxon>Algoriphagus</taxon>
    </lineage>
</organism>
<dbReference type="eggNOG" id="COG2149">
    <property type="taxonomic scope" value="Bacteria"/>
</dbReference>
<evidence type="ECO:0000313" key="7">
    <source>
        <dbReference type="EMBL" id="EAZ82599.1"/>
    </source>
</evidence>
<dbReference type="STRING" id="388413.ALPR1_10300"/>
<feature type="transmembrane region" description="Helical" evidence="5">
    <location>
        <begin position="58"/>
        <end position="77"/>
    </location>
</feature>
<keyword evidence="4 5" id="KW-0472">Membrane</keyword>
<evidence type="ECO:0000256" key="1">
    <source>
        <dbReference type="ARBA" id="ARBA00004127"/>
    </source>
</evidence>
<feature type="transmembrane region" description="Helical" evidence="5">
    <location>
        <begin position="27"/>
        <end position="46"/>
    </location>
</feature>
<dbReference type="GO" id="GO:0012505">
    <property type="term" value="C:endomembrane system"/>
    <property type="evidence" value="ECO:0007669"/>
    <property type="project" value="UniProtKB-SubCell"/>
</dbReference>
<sequence length="91" mass="10653">MENDMESELLIRDFLARQRTTLANQRTLLAFIRTSLYFLVSGIALFEVEKLDHVRELGYLALGLSFSIFILGFINFFRIKSRLKKGNYLNM</sequence>
<protein>
    <submittedName>
        <fullName evidence="7">Membrane protein</fullName>
    </submittedName>
</protein>
<dbReference type="RefSeq" id="WP_008200311.1">
    <property type="nucleotide sequence ID" value="NZ_CM001023.1"/>
</dbReference>
<feature type="domain" description="DUF202" evidence="6">
    <location>
        <begin position="19"/>
        <end position="80"/>
    </location>
</feature>
<keyword evidence="2 5" id="KW-0812">Transmembrane</keyword>
<dbReference type="InterPro" id="IPR003807">
    <property type="entry name" value="DUF202"/>
</dbReference>
<proteinExistence type="predicted"/>
<evidence type="ECO:0000256" key="4">
    <source>
        <dbReference type="ARBA" id="ARBA00023136"/>
    </source>
</evidence>
<dbReference type="OrthoDB" id="965828at2"/>
<comment type="caution">
    <text evidence="7">The sequence shown here is derived from an EMBL/GenBank/DDBJ whole genome shotgun (WGS) entry which is preliminary data.</text>
</comment>
<keyword evidence="8" id="KW-1185">Reference proteome</keyword>
<name>A3HRY1_9BACT</name>
<dbReference type="AlphaFoldDB" id="A3HRY1"/>